<protein>
    <submittedName>
        <fullName evidence="4">Uncharacterized protein</fullName>
    </submittedName>
</protein>
<proteinExistence type="inferred from homology"/>
<dbReference type="SUPFAM" id="SSF51182">
    <property type="entry name" value="RmlC-like cupins"/>
    <property type="match status" value="1"/>
</dbReference>
<organism evidence="4 5">
    <name type="scientific">Endocarpon pusillum</name>
    <dbReference type="NCBI Taxonomy" id="364733"/>
    <lineage>
        <taxon>Eukaryota</taxon>
        <taxon>Fungi</taxon>
        <taxon>Dikarya</taxon>
        <taxon>Ascomycota</taxon>
        <taxon>Pezizomycotina</taxon>
        <taxon>Eurotiomycetes</taxon>
        <taxon>Chaetothyriomycetidae</taxon>
        <taxon>Verrucariales</taxon>
        <taxon>Verrucariaceae</taxon>
        <taxon>Endocarpon</taxon>
    </lineage>
</organism>
<comment type="caution">
    <text evidence="4">The sequence shown here is derived from an EMBL/GenBank/DDBJ whole genome shotgun (WGS) entry which is preliminary data.</text>
</comment>
<dbReference type="Proteomes" id="UP000606974">
    <property type="component" value="Unassembled WGS sequence"/>
</dbReference>
<dbReference type="AlphaFoldDB" id="A0A8H7ABQ5"/>
<dbReference type="FunFam" id="3.40.50.720:FF:000084">
    <property type="entry name" value="Short-chain dehydrogenase reductase"/>
    <property type="match status" value="1"/>
</dbReference>
<dbReference type="PRINTS" id="PR00081">
    <property type="entry name" value="GDHRDH"/>
</dbReference>
<dbReference type="GO" id="GO:0016491">
    <property type="term" value="F:oxidoreductase activity"/>
    <property type="evidence" value="ECO:0007669"/>
    <property type="project" value="UniProtKB-KW"/>
</dbReference>
<dbReference type="Pfam" id="PF13561">
    <property type="entry name" value="adh_short_C2"/>
    <property type="match status" value="1"/>
</dbReference>
<dbReference type="CDD" id="cd05233">
    <property type="entry name" value="SDR_c"/>
    <property type="match status" value="1"/>
</dbReference>
<dbReference type="InterPro" id="IPR036291">
    <property type="entry name" value="NAD(P)-bd_dom_sf"/>
</dbReference>
<dbReference type="EMBL" id="JAACFV010000146">
    <property type="protein sequence ID" value="KAF7504181.1"/>
    <property type="molecule type" value="Genomic_DNA"/>
</dbReference>
<evidence type="ECO:0000313" key="5">
    <source>
        <dbReference type="Proteomes" id="UP000606974"/>
    </source>
</evidence>
<keyword evidence="3" id="KW-0560">Oxidoreductase</keyword>
<dbReference type="OrthoDB" id="5840532at2759"/>
<evidence type="ECO:0000256" key="2">
    <source>
        <dbReference type="ARBA" id="ARBA00022857"/>
    </source>
</evidence>
<dbReference type="PRINTS" id="PR00080">
    <property type="entry name" value="SDRFAMILY"/>
</dbReference>
<gene>
    <name evidence="4" type="ORF">GJ744_002600</name>
</gene>
<dbReference type="InterPro" id="IPR014710">
    <property type="entry name" value="RmlC-like_jellyroll"/>
</dbReference>
<dbReference type="Gene3D" id="3.40.50.720">
    <property type="entry name" value="NAD(P)-binding Rossmann-like Domain"/>
    <property type="match status" value="1"/>
</dbReference>
<dbReference type="Gene3D" id="2.60.120.10">
    <property type="entry name" value="Jelly Rolls"/>
    <property type="match status" value="1"/>
</dbReference>
<dbReference type="SUPFAM" id="SSF51735">
    <property type="entry name" value="NAD(P)-binding Rossmann-fold domains"/>
    <property type="match status" value="1"/>
</dbReference>
<dbReference type="CDD" id="cd02231">
    <property type="entry name" value="cupin_BLL6423-like"/>
    <property type="match status" value="1"/>
</dbReference>
<accession>A0A8H7ABQ5</accession>
<dbReference type="PANTHER" id="PTHR24321">
    <property type="entry name" value="DEHYDROGENASES, SHORT CHAIN"/>
    <property type="match status" value="1"/>
</dbReference>
<dbReference type="InterPro" id="IPR002347">
    <property type="entry name" value="SDR_fam"/>
</dbReference>
<dbReference type="PROSITE" id="PS00061">
    <property type="entry name" value="ADH_SHORT"/>
    <property type="match status" value="1"/>
</dbReference>
<name>A0A8H7ABQ5_9EURO</name>
<reference evidence="4" key="1">
    <citation type="submission" date="2020-02" db="EMBL/GenBank/DDBJ databases">
        <authorList>
            <person name="Palmer J.M."/>
        </authorList>
    </citation>
    <scope>NUCLEOTIDE SEQUENCE</scope>
    <source>
        <strain evidence="4">EPUS1.4</strain>
        <tissue evidence="4">Thallus</tissue>
    </source>
</reference>
<evidence type="ECO:0000256" key="1">
    <source>
        <dbReference type="ARBA" id="ARBA00006484"/>
    </source>
</evidence>
<keyword evidence="5" id="KW-1185">Reference proteome</keyword>
<dbReference type="PANTHER" id="PTHR24321:SF12">
    <property type="entry name" value="SHORT-CHAIN DEHYDROGENASE_REDUCTASE FAMILY, PUTATIVE (AFU_ORTHOLOGUE AFUA_5G14340)-RELATED"/>
    <property type="match status" value="1"/>
</dbReference>
<comment type="similarity">
    <text evidence="1">Belongs to the short-chain dehydrogenases/reductases (SDR) family.</text>
</comment>
<keyword evidence="2" id="KW-0521">NADP</keyword>
<evidence type="ECO:0000256" key="3">
    <source>
        <dbReference type="ARBA" id="ARBA00023002"/>
    </source>
</evidence>
<sequence length="475" mass="50601">MSLPGYALVTGAGSGLGRGIALAFAASGSAGVVFADLNGPAVTQVAEESRKVATNPKYQVLPLKVDVVSEEEVDSMVEAAVRNFGKIDYAVNCAGIGVRVPAAIADASVTEFQRFLDVNVFGIFLCTRALSRAMKAQPLRPVSESNPARGSTRGAIVNMGSCASFVATPHVAQYTTSKHAVLGLTRNAALDNTSHSIRVNCLCPSWVDTPMVSEAVAGNPSLQTLMDNAVPMGRIAQVDEIADIALFLCSDRASYVLPLSVSLLADSTRTAPKYKPVTTMAEGAKGFITDGFPAPGLRKTQRLITGLAEDGKGHFLVTDHGDHHRVMGEQQAVAIIPYSTKENPVELNGEVDVKFAMENEPGLHIINGTVLRLIDFGPGLESPLHRAMSIDYGIVLEGEFELILDSGESRIMRRGDISVQRATAHRWKNITAGGTEPGRMLYALLDCKDVFVPGSGEKVEGFLGELEKEYEGRSA</sequence>
<dbReference type="InterPro" id="IPR011051">
    <property type="entry name" value="RmlC_Cupin_sf"/>
</dbReference>
<dbReference type="InterPro" id="IPR020904">
    <property type="entry name" value="Sc_DH/Rdtase_CS"/>
</dbReference>
<evidence type="ECO:0000313" key="4">
    <source>
        <dbReference type="EMBL" id="KAF7504181.1"/>
    </source>
</evidence>